<evidence type="ECO:0000313" key="4">
    <source>
        <dbReference type="EMBL" id="AMO23069.1"/>
    </source>
</evidence>
<comment type="similarity">
    <text evidence="1">Belongs to the GST superfamily.</text>
</comment>
<dbReference type="InterPro" id="IPR036282">
    <property type="entry name" value="Glutathione-S-Trfase_C_sf"/>
</dbReference>
<dbReference type="RefSeq" id="WP_061498433.1">
    <property type="nucleotide sequence ID" value="NZ_CP010951.1"/>
</dbReference>
<keyword evidence="5" id="KW-1185">Reference proteome</keyword>
<dbReference type="SFLD" id="SFLDG00358">
    <property type="entry name" value="Main_(cytGST)"/>
    <property type="match status" value="1"/>
</dbReference>
<feature type="domain" description="GST C-terminal" evidence="3">
    <location>
        <begin position="88"/>
        <end position="207"/>
    </location>
</feature>
<protein>
    <recommendedName>
        <fullName evidence="6">Glutathione S-transferase</fullName>
    </recommendedName>
</protein>
<evidence type="ECO:0008006" key="6">
    <source>
        <dbReference type="Google" id="ProtNLM"/>
    </source>
</evidence>
<dbReference type="PROSITE" id="PS50404">
    <property type="entry name" value="GST_NTER"/>
    <property type="match status" value="1"/>
</dbReference>
<name>A0A127JT44_9BURK</name>
<dbReference type="InterPro" id="IPR036249">
    <property type="entry name" value="Thioredoxin-like_sf"/>
</dbReference>
<dbReference type="PANTHER" id="PTHR44051:SF8">
    <property type="entry name" value="GLUTATHIONE S-TRANSFERASE GSTA"/>
    <property type="match status" value="1"/>
</dbReference>
<dbReference type="InterPro" id="IPR040079">
    <property type="entry name" value="Glutathione_S-Trfase"/>
</dbReference>
<evidence type="ECO:0000256" key="1">
    <source>
        <dbReference type="RuleBase" id="RU003494"/>
    </source>
</evidence>
<dbReference type="InterPro" id="IPR004046">
    <property type="entry name" value="GST_C"/>
</dbReference>
<evidence type="ECO:0000313" key="5">
    <source>
        <dbReference type="Proteomes" id="UP000070433"/>
    </source>
</evidence>
<dbReference type="Pfam" id="PF02798">
    <property type="entry name" value="GST_N"/>
    <property type="match status" value="1"/>
</dbReference>
<dbReference type="SUPFAM" id="SSF47616">
    <property type="entry name" value="GST C-terminal domain-like"/>
    <property type="match status" value="1"/>
</dbReference>
<organism evidence="4 5">
    <name type="scientific">Ramlibacter tataouinensis</name>
    <dbReference type="NCBI Taxonomy" id="94132"/>
    <lineage>
        <taxon>Bacteria</taxon>
        <taxon>Pseudomonadati</taxon>
        <taxon>Pseudomonadota</taxon>
        <taxon>Betaproteobacteria</taxon>
        <taxon>Burkholderiales</taxon>
        <taxon>Comamonadaceae</taxon>
        <taxon>Ramlibacter</taxon>
    </lineage>
</organism>
<dbReference type="SFLD" id="SFLDG01150">
    <property type="entry name" value="Main.1:_Beta-like"/>
    <property type="match status" value="1"/>
</dbReference>
<dbReference type="InterPro" id="IPR004045">
    <property type="entry name" value="Glutathione_S-Trfase_N"/>
</dbReference>
<dbReference type="Gene3D" id="1.20.1050.10">
    <property type="match status" value="1"/>
</dbReference>
<accession>A0A127JT44</accession>
<gene>
    <name evidence="4" type="ORF">UC35_09420</name>
</gene>
<dbReference type="CDD" id="cd03046">
    <property type="entry name" value="GST_N_GTT1_like"/>
    <property type="match status" value="1"/>
</dbReference>
<reference evidence="4 5" key="1">
    <citation type="journal article" date="2014" name="Int. J. Syst. Evol. Microbiol.">
        <title>Ramlibacter solisilvae sp. nov., isolated from forest soil, and emended description of the genus Ramlibacter.</title>
        <authorList>
            <person name="Lee H.J."/>
            <person name="Lee S.H."/>
            <person name="Lee S.S."/>
            <person name="Lee J.S."/>
            <person name="Kim Y."/>
            <person name="Kim S.C."/>
            <person name="Jeon C.O."/>
        </authorList>
    </citation>
    <scope>NUCLEOTIDE SEQUENCE [LARGE SCALE GENOMIC DNA]</scope>
    <source>
        <strain evidence="4 5">5-10</strain>
    </source>
</reference>
<dbReference type="SFLD" id="SFLDS00019">
    <property type="entry name" value="Glutathione_Transferase_(cytos"/>
    <property type="match status" value="1"/>
</dbReference>
<sequence length="207" mass="22446">MAVELYSWPRSSGTRISWALEELGIPYRYVELDPKKQEHLAPAYLAIHPQGKVPALVDGEQKFFESVAILLHLGTKYGVDKGLWPPGGGPARADAVSWTVWSGAELGTHMLETMYHGMDTPVSFQAQDRSAAAAAYHRAQLARCVAALEARLADRDWLLGAEFSLADLAAGGTLAFGVMCGLPLDGSPRTAAWVARCSSRPARQRAR</sequence>
<proteinExistence type="inferred from homology"/>
<dbReference type="Gene3D" id="3.40.30.10">
    <property type="entry name" value="Glutaredoxin"/>
    <property type="match status" value="1"/>
</dbReference>
<evidence type="ECO:0000259" key="3">
    <source>
        <dbReference type="PROSITE" id="PS50405"/>
    </source>
</evidence>
<evidence type="ECO:0000259" key="2">
    <source>
        <dbReference type="PROSITE" id="PS50404"/>
    </source>
</evidence>
<dbReference type="Pfam" id="PF00043">
    <property type="entry name" value="GST_C"/>
    <property type="match status" value="1"/>
</dbReference>
<dbReference type="PROSITE" id="PS50405">
    <property type="entry name" value="GST_CTER"/>
    <property type="match status" value="1"/>
</dbReference>
<dbReference type="PANTHER" id="PTHR44051">
    <property type="entry name" value="GLUTATHIONE S-TRANSFERASE-RELATED"/>
    <property type="match status" value="1"/>
</dbReference>
<dbReference type="Proteomes" id="UP000070433">
    <property type="component" value="Chromosome"/>
</dbReference>
<dbReference type="OrthoDB" id="3828095at2"/>
<feature type="domain" description="GST N-terminal" evidence="2">
    <location>
        <begin position="1"/>
        <end position="81"/>
    </location>
</feature>
<dbReference type="InterPro" id="IPR010987">
    <property type="entry name" value="Glutathione-S-Trfase_C-like"/>
</dbReference>
<dbReference type="EMBL" id="CP010951">
    <property type="protein sequence ID" value="AMO23069.1"/>
    <property type="molecule type" value="Genomic_DNA"/>
</dbReference>
<dbReference type="AlphaFoldDB" id="A0A127JT44"/>
<dbReference type="SUPFAM" id="SSF52833">
    <property type="entry name" value="Thioredoxin-like"/>
    <property type="match status" value="1"/>
</dbReference>